<dbReference type="FunFam" id="3.40.50.720:FF:000387">
    <property type="entry name" value="NAD(P)-binding Rossmann-fold superfamily protein"/>
    <property type="match status" value="1"/>
</dbReference>
<dbReference type="PRINTS" id="PR00080">
    <property type="entry name" value="SDRFAMILY"/>
</dbReference>
<keyword evidence="5" id="KW-0472">Membrane</keyword>
<keyword evidence="5" id="KW-1133">Transmembrane helix</keyword>
<proteinExistence type="inferred from homology"/>
<evidence type="ECO:0000256" key="4">
    <source>
        <dbReference type="RuleBase" id="RU000363"/>
    </source>
</evidence>
<dbReference type="SUPFAM" id="SSF51735">
    <property type="entry name" value="NAD(P)-binding Rossmann-fold domains"/>
    <property type="match status" value="1"/>
</dbReference>
<feature type="transmembrane region" description="Helical" evidence="5">
    <location>
        <begin position="6"/>
        <end position="27"/>
    </location>
</feature>
<name>A0A9Q0JXL1_9MAGN</name>
<dbReference type="Gene3D" id="3.40.50.720">
    <property type="entry name" value="NAD(P)-binding Rossmann-like Domain"/>
    <property type="match status" value="1"/>
</dbReference>
<protein>
    <submittedName>
        <fullName evidence="6">Uncharacterized protein</fullName>
    </submittedName>
</protein>
<dbReference type="GO" id="GO:0016491">
    <property type="term" value="F:oxidoreductase activity"/>
    <property type="evidence" value="ECO:0007669"/>
    <property type="project" value="UniProtKB-KW"/>
</dbReference>
<dbReference type="InterPro" id="IPR036291">
    <property type="entry name" value="NAD(P)-bd_dom_sf"/>
</dbReference>
<dbReference type="PANTHER" id="PTHR43490">
    <property type="entry name" value="(+)-NEOMENTHOL DEHYDROGENASE"/>
    <property type="match status" value="1"/>
</dbReference>
<gene>
    <name evidence="6" type="ORF">NE237_011985</name>
</gene>
<sequence length="334" mass="37197">MPPRQLLFYYIYWILGFSSSISLTKIVNLLAMGTKEFEASISPSPAFSSTRNERWWSKDTVAVVTGANKGIGYAFVKRLAELGLTVILTCRDVLRGQNAVDSLRVQGLDVQFFRLDVSDPASINAFVSWLREEIGGLDILVNNAGVSFNEIGENSVEHAEIVIRTNYCGTKMLTVALLPLFRRSSSLSRILNISSQLGELNKVRNPTIRDELQDEERLSEEQIDSVVGWFLESVKNGTWKEEGWPSLWTDYSVSKLALNAYSKLLAKRYKDYGLSINCFCPGFTRTAMTRGKGAHTADEAAEIGTTLILLPPHKLSTGKFYGGVNNSLLNYSKL</sequence>
<keyword evidence="3" id="KW-0560">Oxidoreductase</keyword>
<dbReference type="InterPro" id="IPR002347">
    <property type="entry name" value="SDR_fam"/>
</dbReference>
<evidence type="ECO:0000313" key="6">
    <source>
        <dbReference type="EMBL" id="KAJ4955202.1"/>
    </source>
</evidence>
<keyword evidence="5" id="KW-0812">Transmembrane</keyword>
<dbReference type="EMBL" id="JAMYWD010000011">
    <property type="protein sequence ID" value="KAJ4955202.1"/>
    <property type="molecule type" value="Genomic_DNA"/>
</dbReference>
<evidence type="ECO:0000256" key="3">
    <source>
        <dbReference type="ARBA" id="ARBA00023002"/>
    </source>
</evidence>
<organism evidence="6 7">
    <name type="scientific">Protea cynaroides</name>
    <dbReference type="NCBI Taxonomy" id="273540"/>
    <lineage>
        <taxon>Eukaryota</taxon>
        <taxon>Viridiplantae</taxon>
        <taxon>Streptophyta</taxon>
        <taxon>Embryophyta</taxon>
        <taxon>Tracheophyta</taxon>
        <taxon>Spermatophyta</taxon>
        <taxon>Magnoliopsida</taxon>
        <taxon>Proteales</taxon>
        <taxon>Proteaceae</taxon>
        <taxon>Protea</taxon>
    </lineage>
</organism>
<dbReference type="Pfam" id="PF00106">
    <property type="entry name" value="adh_short"/>
    <property type="match status" value="2"/>
</dbReference>
<dbReference type="OrthoDB" id="1933717at2759"/>
<dbReference type="AlphaFoldDB" id="A0A9Q0JXL1"/>
<evidence type="ECO:0000256" key="2">
    <source>
        <dbReference type="ARBA" id="ARBA00022857"/>
    </source>
</evidence>
<comment type="similarity">
    <text evidence="1 4">Belongs to the short-chain dehydrogenases/reductases (SDR) family.</text>
</comment>
<dbReference type="PANTHER" id="PTHR43490:SF60">
    <property type="entry name" value="NAD(P)-BINDING ROSSMANN-FOLD SUPERFAMILY PROTEIN"/>
    <property type="match status" value="1"/>
</dbReference>
<keyword evidence="7" id="KW-1185">Reference proteome</keyword>
<reference evidence="6" key="1">
    <citation type="journal article" date="2023" name="Plant J.">
        <title>The genome of the king protea, Protea cynaroides.</title>
        <authorList>
            <person name="Chang J."/>
            <person name="Duong T.A."/>
            <person name="Schoeman C."/>
            <person name="Ma X."/>
            <person name="Roodt D."/>
            <person name="Barker N."/>
            <person name="Li Z."/>
            <person name="Van de Peer Y."/>
            <person name="Mizrachi E."/>
        </authorList>
    </citation>
    <scope>NUCLEOTIDE SEQUENCE</scope>
    <source>
        <tissue evidence="6">Young leaves</tissue>
    </source>
</reference>
<keyword evidence="2" id="KW-0521">NADP</keyword>
<dbReference type="PRINTS" id="PR00081">
    <property type="entry name" value="GDHRDH"/>
</dbReference>
<evidence type="ECO:0000256" key="5">
    <source>
        <dbReference type="SAM" id="Phobius"/>
    </source>
</evidence>
<evidence type="ECO:0000256" key="1">
    <source>
        <dbReference type="ARBA" id="ARBA00006484"/>
    </source>
</evidence>
<comment type="caution">
    <text evidence="6">The sequence shown here is derived from an EMBL/GenBank/DDBJ whole genome shotgun (WGS) entry which is preliminary data.</text>
</comment>
<dbReference type="GO" id="GO:0016020">
    <property type="term" value="C:membrane"/>
    <property type="evidence" value="ECO:0007669"/>
    <property type="project" value="TreeGrafter"/>
</dbReference>
<accession>A0A9Q0JXL1</accession>
<dbReference type="Proteomes" id="UP001141806">
    <property type="component" value="Unassembled WGS sequence"/>
</dbReference>
<evidence type="ECO:0000313" key="7">
    <source>
        <dbReference type="Proteomes" id="UP001141806"/>
    </source>
</evidence>